<keyword evidence="3" id="KW-1185">Reference proteome</keyword>
<name>A0A5B7H2Q0_PORTR</name>
<dbReference type="Proteomes" id="UP000324222">
    <property type="component" value="Unassembled WGS sequence"/>
</dbReference>
<feature type="region of interest" description="Disordered" evidence="1">
    <location>
        <begin position="25"/>
        <end position="46"/>
    </location>
</feature>
<evidence type="ECO:0000313" key="3">
    <source>
        <dbReference type="Proteomes" id="UP000324222"/>
    </source>
</evidence>
<evidence type="ECO:0000313" key="2">
    <source>
        <dbReference type="EMBL" id="MPC66851.1"/>
    </source>
</evidence>
<reference evidence="2 3" key="1">
    <citation type="submission" date="2019-05" db="EMBL/GenBank/DDBJ databases">
        <title>Another draft genome of Portunus trituberculatus and its Hox gene families provides insights of decapod evolution.</title>
        <authorList>
            <person name="Jeong J.-H."/>
            <person name="Song I."/>
            <person name="Kim S."/>
            <person name="Choi T."/>
            <person name="Kim D."/>
            <person name="Ryu S."/>
            <person name="Kim W."/>
        </authorList>
    </citation>
    <scope>NUCLEOTIDE SEQUENCE [LARGE SCALE GENOMIC DNA]</scope>
    <source>
        <tissue evidence="2">Muscle</tissue>
    </source>
</reference>
<gene>
    <name evidence="2" type="ORF">E2C01_061006</name>
</gene>
<sequence>MREAGSVNVGTAVTLHYPCLGRPQVPQQAGRRPEADALSEAPQRSRSVREQGVGMLALVAVRPGVWCGECWWWRCVRRGAGPHGDCRDALPCHPAVLTVLDALRRTARRPAGVTGCGMAPLLPLPRRSTPPDSRGGGWRRGPWCLQASEVPCHLSQWWAAEVPWRRGGGCQTVPRVGLSRSSGGRQDGIVAGRE</sequence>
<proteinExistence type="predicted"/>
<accession>A0A5B7H2Q0</accession>
<comment type="caution">
    <text evidence="2">The sequence shown here is derived from an EMBL/GenBank/DDBJ whole genome shotgun (WGS) entry which is preliminary data.</text>
</comment>
<dbReference type="EMBL" id="VSRR010025412">
    <property type="protein sequence ID" value="MPC66851.1"/>
    <property type="molecule type" value="Genomic_DNA"/>
</dbReference>
<protein>
    <submittedName>
        <fullName evidence="2">Uncharacterized protein</fullName>
    </submittedName>
</protein>
<dbReference type="AlphaFoldDB" id="A0A5B7H2Q0"/>
<evidence type="ECO:0000256" key="1">
    <source>
        <dbReference type="SAM" id="MobiDB-lite"/>
    </source>
</evidence>
<organism evidence="2 3">
    <name type="scientific">Portunus trituberculatus</name>
    <name type="common">Swimming crab</name>
    <name type="synonym">Neptunus trituberculatus</name>
    <dbReference type="NCBI Taxonomy" id="210409"/>
    <lineage>
        <taxon>Eukaryota</taxon>
        <taxon>Metazoa</taxon>
        <taxon>Ecdysozoa</taxon>
        <taxon>Arthropoda</taxon>
        <taxon>Crustacea</taxon>
        <taxon>Multicrustacea</taxon>
        <taxon>Malacostraca</taxon>
        <taxon>Eumalacostraca</taxon>
        <taxon>Eucarida</taxon>
        <taxon>Decapoda</taxon>
        <taxon>Pleocyemata</taxon>
        <taxon>Brachyura</taxon>
        <taxon>Eubrachyura</taxon>
        <taxon>Portunoidea</taxon>
        <taxon>Portunidae</taxon>
        <taxon>Portuninae</taxon>
        <taxon>Portunus</taxon>
    </lineage>
</organism>